<gene>
    <name evidence="1" type="ORF">A6770_04315</name>
</gene>
<dbReference type="Gene3D" id="3.40.30.10">
    <property type="entry name" value="Glutaredoxin"/>
    <property type="match status" value="1"/>
</dbReference>
<evidence type="ECO:0000313" key="1">
    <source>
        <dbReference type="EMBL" id="RCJ21865.1"/>
    </source>
</evidence>
<proteinExistence type="predicted"/>
<dbReference type="CDD" id="cd02980">
    <property type="entry name" value="TRX_Fd_family"/>
    <property type="match status" value="1"/>
</dbReference>
<evidence type="ECO:0008006" key="3">
    <source>
        <dbReference type="Google" id="ProtNLM"/>
    </source>
</evidence>
<reference evidence="1" key="1">
    <citation type="submission" date="2016-04" db="EMBL/GenBank/DDBJ databases">
        <authorList>
            <person name="Tabuchi Yagui T.R."/>
        </authorList>
    </citation>
    <scope>NUCLEOTIDE SEQUENCE [LARGE SCALE GENOMIC DNA]</scope>
    <source>
        <strain evidence="1">NIES-26</strain>
    </source>
</reference>
<dbReference type="Proteomes" id="UP000252107">
    <property type="component" value="Unassembled WGS sequence"/>
</dbReference>
<dbReference type="InterPro" id="IPR036249">
    <property type="entry name" value="Thioredoxin-like_sf"/>
</dbReference>
<sequence>MKNPIKRIKTLIQRIIQLFSSNSQQLATPTSRPSSVPISTVSPRWEASGLVLVCSQCGKEQPASSHRTSRSSTASEDLQNWLKTRLKFEGLWGEFRVVSTSCLGVCPKARVVVVLDSNAGGGKSQCLIVNPQSDRELLYSYIKHKK</sequence>
<protein>
    <recommendedName>
        <fullName evidence="3">(2Fe-2S) ferredoxin domain-containing protein</fullName>
    </recommendedName>
</protein>
<accession>A0A367QCT3</accession>
<dbReference type="EMBL" id="LXQD01000328">
    <property type="protein sequence ID" value="RCJ21865.1"/>
    <property type="molecule type" value="Genomic_DNA"/>
</dbReference>
<comment type="caution">
    <text evidence="1">The sequence shown here is derived from an EMBL/GenBank/DDBJ whole genome shotgun (WGS) entry which is preliminary data.</text>
</comment>
<keyword evidence="2" id="KW-1185">Reference proteome</keyword>
<evidence type="ECO:0000313" key="2">
    <source>
        <dbReference type="Proteomes" id="UP000252107"/>
    </source>
</evidence>
<name>A0A367QCT3_9NOSO</name>
<dbReference type="SUPFAM" id="SSF52833">
    <property type="entry name" value="Thioredoxin-like"/>
    <property type="match status" value="1"/>
</dbReference>
<organism evidence="1 2">
    <name type="scientific">Nostoc minutum NIES-26</name>
    <dbReference type="NCBI Taxonomy" id="1844469"/>
    <lineage>
        <taxon>Bacteria</taxon>
        <taxon>Bacillati</taxon>
        <taxon>Cyanobacteriota</taxon>
        <taxon>Cyanophyceae</taxon>
        <taxon>Nostocales</taxon>
        <taxon>Nostocaceae</taxon>
        <taxon>Nostoc</taxon>
    </lineage>
</organism>
<dbReference type="AlphaFoldDB" id="A0A367QCT3"/>